<evidence type="ECO:0000256" key="12">
    <source>
        <dbReference type="ARBA" id="ARBA00022837"/>
    </source>
</evidence>
<evidence type="ECO:0000256" key="10">
    <source>
        <dbReference type="ARBA" id="ARBA00022617"/>
    </source>
</evidence>
<evidence type="ECO:0000256" key="19">
    <source>
        <dbReference type="ARBA" id="ARBA00023180"/>
    </source>
</evidence>
<feature type="binding site" evidence="24">
    <location>
        <position position="782"/>
    </location>
    <ligand>
        <name>Ca(2+)</name>
        <dbReference type="ChEBI" id="CHEBI:29108"/>
        <label>2</label>
    </ligand>
</feature>
<evidence type="ECO:0000256" key="11">
    <source>
        <dbReference type="ARBA" id="ARBA00022723"/>
    </source>
</evidence>
<accession>A0A3P5Z164</accession>
<keyword evidence="12 24" id="KW-0106">Calcium</keyword>
<keyword evidence="11 24" id="KW-0479">Metal-binding</keyword>
<dbReference type="EMBL" id="LR031571">
    <property type="protein sequence ID" value="VDC73726.1"/>
    <property type="molecule type" value="Genomic_DNA"/>
</dbReference>
<protein>
    <recommendedName>
        <fullName evidence="6">peroxidase</fullName>
        <ecNumber evidence="6">1.11.1.7</ecNumber>
    </recommendedName>
</protein>
<dbReference type="InterPro" id="IPR036273">
    <property type="entry name" value="CRAL/TRIO_N_dom_sf"/>
</dbReference>
<keyword evidence="7" id="KW-0813">Transport</keyword>
<dbReference type="PROSITE" id="PS00436">
    <property type="entry name" value="PEROXIDASE_2"/>
    <property type="match status" value="1"/>
</dbReference>
<dbReference type="SUPFAM" id="SSF48113">
    <property type="entry name" value="Heme-dependent peroxidases"/>
    <property type="match status" value="1"/>
</dbReference>
<evidence type="ECO:0000259" key="29">
    <source>
        <dbReference type="PROSITE" id="PS50873"/>
    </source>
</evidence>
<dbReference type="FunFam" id="3.40.525.10:FF:000011">
    <property type="entry name" value="SEC14 cytosolic factor"/>
    <property type="match status" value="1"/>
</dbReference>
<feature type="disulfide bond" evidence="26">
    <location>
        <begin position="597"/>
        <end position="602"/>
    </location>
</feature>
<keyword evidence="20" id="KW-0376">Hydrogen peroxide</keyword>
<comment type="cofactor">
    <cofactor evidence="24">
        <name>heme b</name>
        <dbReference type="ChEBI" id="CHEBI:60344"/>
    </cofactor>
    <text evidence="24">Binds 1 heme b (iron(II)-protoporphyrin IX) group per subunit.</text>
</comment>
<feature type="disulfide bond" evidence="26">
    <location>
        <begin position="729"/>
        <end position="761"/>
    </location>
</feature>
<feature type="binding site" evidence="24">
    <location>
        <position position="774"/>
    </location>
    <ligand>
        <name>Ca(2+)</name>
        <dbReference type="ChEBI" id="CHEBI:29108"/>
        <label>2</label>
    </ligand>
</feature>
<dbReference type="InterPro" id="IPR001251">
    <property type="entry name" value="CRAL-TRIO_dom"/>
</dbReference>
<dbReference type="InterPro" id="IPR051026">
    <property type="entry name" value="PI/PC_transfer"/>
</dbReference>
<sequence>MKPRMGSFKKRSSSKNLRYSMKRRTSSKVTPVEIEDVHDAEELKSVDAFRQALILDELLPEKHDDYHMMLRFLKARKFDLDKTKLMWTEMLRWRKEFGADTVMEEFEFKEIDEVLKYYPQGHHGVDKEGRPVYIERLGQVDSTKLMQVTTLDRYVNYHVMEFERTFNVKFPACSIAAKKQIDQSTTILDVQGVGLKNFNKAARDLVTRLQAVDGNNYPESLNRMFIINAGSGFRMLWSTVKSFLDPKTTAKINASIQNPFASFFSVLGNKYQSKLLEIIDESELPDFLGGTCTCADSGGCMRSDKGPWNNPEIMQRVKNGDHKCTKRSQAENGAEETIFEGSESTAEQAPEEKKDSAQPSSSSSDIVPVAAHPAWNMPEAHKFSLSKKEVYAIQEACNTATSDGGRSPIFTGVMALVMGVVTMIRVTKNVPRKLTESTLYSSPMYCDDASMNKSAMQSEKMMVPAISGEDFMAIMKRMAELEQKVTVLSAQPTTMPPEKEEMLNAAISRSNVLEQELAATKKALDDSLGRQEDLVAYIEKKKKKKKLSQSNGGKLNPGFYAHSCPQAGEIVRSVVAQAVARETRMAASLMRLHFHDCFVQGCDGSLLLDSSGRIVSEKSSNPNSKSARGFEVVDQIKAQLEKQCPGTVSCADILTLAARDSSVLTGGPSWMVPLGRRDSRSASLSGSNNNIPAPNNTFQTILSKFNRQGLDVTDLVALSGSHTIGFSRCTSFRQRLYNQSGNGRPDMTLEQSFAANLRQRCPRSGGDQNLSVLDIVSAAKFDNSYFKNLIENMGLLNSDQVLFSSNDKSRDLVKKYAEDQGEFFEQFAESMIKMGNISPLTGSSGEIRKDCRKINS</sequence>
<dbReference type="Gene3D" id="1.10.520.10">
    <property type="match status" value="1"/>
</dbReference>
<dbReference type="PROSITE" id="PS50873">
    <property type="entry name" value="PEROXIDASE_4"/>
    <property type="match status" value="1"/>
</dbReference>
<dbReference type="Gene3D" id="3.40.525.10">
    <property type="entry name" value="CRAL-TRIO lipid binding domain"/>
    <property type="match status" value="1"/>
</dbReference>
<dbReference type="SMART" id="SM00516">
    <property type="entry name" value="SEC14"/>
    <property type="match status" value="1"/>
</dbReference>
<dbReference type="FunFam" id="1.10.420.10:FF:000001">
    <property type="entry name" value="Peroxidase"/>
    <property type="match status" value="1"/>
</dbReference>
<evidence type="ECO:0000256" key="1">
    <source>
        <dbReference type="ARBA" id="ARBA00000189"/>
    </source>
</evidence>
<keyword evidence="8" id="KW-1003">Cell membrane</keyword>
<evidence type="ECO:0000256" key="26">
    <source>
        <dbReference type="PIRSR" id="PIRSR600823-5"/>
    </source>
</evidence>
<dbReference type="GO" id="GO:0042744">
    <property type="term" value="P:hydrogen peroxide catabolic process"/>
    <property type="evidence" value="ECO:0007669"/>
    <property type="project" value="UniProtKB-KW"/>
</dbReference>
<comment type="catalytic activity">
    <reaction evidence="1">
        <text>2 a phenolic donor + H2O2 = 2 a phenolic radical donor + 2 H2O</text>
        <dbReference type="Rhea" id="RHEA:56136"/>
        <dbReference type="ChEBI" id="CHEBI:15377"/>
        <dbReference type="ChEBI" id="CHEBI:16240"/>
        <dbReference type="ChEBI" id="CHEBI:139520"/>
        <dbReference type="ChEBI" id="CHEBI:139521"/>
        <dbReference type="EC" id="1.11.1.7"/>
    </reaction>
</comment>
<feature type="site" description="Transition state stabilizer" evidence="25">
    <location>
        <position position="591"/>
    </location>
</feature>
<dbReference type="GO" id="GO:0005886">
    <property type="term" value="C:plasma membrane"/>
    <property type="evidence" value="ECO:0007669"/>
    <property type="project" value="UniProtKB-SubCell"/>
</dbReference>
<feature type="binding site" evidence="23">
    <location>
        <position position="692"/>
    </location>
    <ligand>
        <name>substrate</name>
    </ligand>
</feature>
<dbReference type="GO" id="GO:0140825">
    <property type="term" value="F:lactoperoxidase activity"/>
    <property type="evidence" value="ECO:0007669"/>
    <property type="project" value="UniProtKB-EC"/>
</dbReference>
<dbReference type="PROSITE" id="PS50191">
    <property type="entry name" value="CRAL_TRIO"/>
    <property type="match status" value="1"/>
</dbReference>
<evidence type="ECO:0000256" key="13">
    <source>
        <dbReference type="ARBA" id="ARBA00022927"/>
    </source>
</evidence>
<evidence type="ECO:0000256" key="4">
    <source>
        <dbReference type="ARBA" id="ARBA00004395"/>
    </source>
</evidence>
<proteinExistence type="inferred from homology"/>
<dbReference type="Pfam" id="PF00650">
    <property type="entry name" value="CRAL_TRIO"/>
    <property type="match status" value="1"/>
</dbReference>
<gene>
    <name evidence="30" type="ORF">BRAA01T00228Z</name>
</gene>
<feature type="compositionally biased region" description="Basic residues" evidence="27">
    <location>
        <begin position="1"/>
        <end position="13"/>
    </location>
</feature>
<feature type="region of interest" description="Disordered" evidence="27">
    <location>
        <begin position="1"/>
        <end position="25"/>
    </location>
</feature>
<dbReference type="SUPFAM" id="SSF52087">
    <property type="entry name" value="CRAL/TRIO domain"/>
    <property type="match status" value="1"/>
</dbReference>
<evidence type="ECO:0000256" key="14">
    <source>
        <dbReference type="ARBA" id="ARBA00023002"/>
    </source>
</evidence>
<feature type="disulfide bond" evidence="26">
    <location>
        <begin position="650"/>
        <end position="851"/>
    </location>
</feature>
<dbReference type="AlphaFoldDB" id="A0A3P5Z164"/>
<keyword evidence="13" id="KW-0653">Protein transport</keyword>
<keyword evidence="8" id="KW-0472">Membrane</keyword>
<keyword evidence="10" id="KW-0349">Heme</keyword>
<feature type="binding site" evidence="24">
    <location>
        <position position="596"/>
    </location>
    <ligand>
        <name>Ca(2+)</name>
        <dbReference type="ChEBI" id="CHEBI:29108"/>
        <label>1</label>
    </ligand>
</feature>
<feature type="binding site" evidence="24">
    <location>
        <position position="599"/>
    </location>
    <ligand>
        <name>Ca(2+)</name>
        <dbReference type="ChEBI" id="CHEBI:29108"/>
        <label>1</label>
    </ligand>
</feature>
<feature type="domain" description="CRAL-TRIO" evidence="28">
    <location>
        <begin position="110"/>
        <end position="296"/>
    </location>
</feature>
<evidence type="ECO:0000256" key="2">
    <source>
        <dbReference type="ARBA" id="ARBA00002322"/>
    </source>
</evidence>
<feature type="domain" description="Plant heme peroxidase family profile" evidence="29">
    <location>
        <begin position="554"/>
        <end position="855"/>
    </location>
</feature>
<evidence type="ECO:0000256" key="21">
    <source>
        <dbReference type="ARBA" id="ARBA00038020"/>
    </source>
</evidence>
<evidence type="ECO:0000256" key="9">
    <source>
        <dbReference type="ARBA" id="ARBA00022559"/>
    </source>
</evidence>
<evidence type="ECO:0000256" key="16">
    <source>
        <dbReference type="ARBA" id="ARBA00023034"/>
    </source>
</evidence>
<evidence type="ECO:0000256" key="17">
    <source>
        <dbReference type="ARBA" id="ARBA00023054"/>
    </source>
</evidence>
<dbReference type="CDD" id="cd00693">
    <property type="entry name" value="secretory_peroxidase"/>
    <property type="match status" value="1"/>
</dbReference>
<evidence type="ECO:0000256" key="3">
    <source>
        <dbReference type="ARBA" id="ARBA00004202"/>
    </source>
</evidence>
<dbReference type="Gene3D" id="1.10.8.20">
    <property type="entry name" value="N-terminal domain of phosphatidylinositol transfer protein sec14p"/>
    <property type="match status" value="1"/>
</dbReference>
<dbReference type="EC" id="1.11.1.7" evidence="6"/>
<dbReference type="PROSITE" id="PS00435">
    <property type="entry name" value="PEROXIDASE_1"/>
    <property type="match status" value="1"/>
</dbReference>
<feature type="disulfide bond" evidence="26">
    <location>
        <begin position="564"/>
        <end position="644"/>
    </location>
</feature>
<feature type="active site" description="Proton acceptor" evidence="22">
    <location>
        <position position="595"/>
    </location>
</feature>
<dbReference type="CDD" id="cd00170">
    <property type="entry name" value="SEC14"/>
    <property type="match status" value="1"/>
</dbReference>
<feature type="binding site" evidence="24">
    <location>
        <position position="723"/>
    </location>
    <ligand>
        <name>Ca(2+)</name>
        <dbReference type="ChEBI" id="CHEBI:29108"/>
        <label>2</label>
    </ligand>
</feature>
<feature type="binding site" evidence="24">
    <location>
        <position position="605"/>
    </location>
    <ligand>
        <name>Ca(2+)</name>
        <dbReference type="ChEBI" id="CHEBI:29108"/>
        <label>1</label>
    </ligand>
</feature>
<evidence type="ECO:0000256" key="23">
    <source>
        <dbReference type="PIRSR" id="PIRSR600823-2"/>
    </source>
</evidence>
<dbReference type="InterPro" id="IPR011074">
    <property type="entry name" value="CRAL/TRIO_N_dom"/>
</dbReference>
<dbReference type="InterPro" id="IPR019793">
    <property type="entry name" value="Peroxidases_heam-ligand_BS"/>
</dbReference>
<comment type="subcellular location">
    <subcellularLocation>
        <location evidence="3">Cell membrane</location>
        <topology evidence="3">Peripheral membrane protein</topology>
    </subcellularLocation>
    <subcellularLocation>
        <location evidence="4">Golgi apparatus membrane</location>
        <topology evidence="4">Peripheral membrane protein</topology>
    </subcellularLocation>
</comment>
<evidence type="ECO:0000256" key="15">
    <source>
        <dbReference type="ARBA" id="ARBA00023004"/>
    </source>
</evidence>
<dbReference type="GO" id="GO:0015031">
    <property type="term" value="P:protein transport"/>
    <property type="evidence" value="ECO:0007669"/>
    <property type="project" value="UniProtKB-KW"/>
</dbReference>
<dbReference type="InterPro" id="IPR019794">
    <property type="entry name" value="Peroxidases_AS"/>
</dbReference>
<dbReference type="Gene3D" id="1.10.420.10">
    <property type="entry name" value="Peroxidase, domain 2"/>
    <property type="match status" value="1"/>
</dbReference>
<keyword evidence="9" id="KW-0575">Peroxidase</keyword>
<comment type="cofactor">
    <cofactor evidence="24">
        <name>Ca(2+)</name>
        <dbReference type="ChEBI" id="CHEBI:29108"/>
    </cofactor>
    <text evidence="24">Binds 2 calcium ions per subunit.</text>
</comment>
<evidence type="ECO:0000256" key="25">
    <source>
        <dbReference type="PIRSR" id="PIRSR600823-4"/>
    </source>
</evidence>
<feature type="binding site" evidence="24">
    <location>
        <position position="617"/>
    </location>
    <ligand>
        <name>Ca(2+)</name>
        <dbReference type="ChEBI" id="CHEBI:29108"/>
        <label>1</label>
    </ligand>
</feature>
<dbReference type="SUPFAM" id="SSF46938">
    <property type="entry name" value="CRAL/TRIO N-terminal domain"/>
    <property type="match status" value="1"/>
</dbReference>
<dbReference type="InterPro" id="IPR010255">
    <property type="entry name" value="Haem_peroxidase_sf"/>
</dbReference>
<evidence type="ECO:0000256" key="5">
    <source>
        <dbReference type="ARBA" id="ARBA00006873"/>
    </source>
</evidence>
<comment type="similarity">
    <text evidence="5">Belongs to the peroxidase family. Ascorbate peroxidase subfamily.</text>
</comment>
<feature type="binding site" evidence="24">
    <location>
        <position position="601"/>
    </location>
    <ligand>
        <name>Ca(2+)</name>
        <dbReference type="ChEBI" id="CHEBI:29108"/>
        <label>1</label>
    </ligand>
</feature>
<keyword evidence="19" id="KW-0325">Glycoprotein</keyword>
<dbReference type="InterPro" id="IPR000823">
    <property type="entry name" value="Peroxidase_pln"/>
</dbReference>
<dbReference type="GO" id="GO:0000139">
    <property type="term" value="C:Golgi membrane"/>
    <property type="evidence" value="ECO:0007669"/>
    <property type="project" value="UniProtKB-SubCell"/>
</dbReference>
<dbReference type="PANTHER" id="PTHR45657">
    <property type="entry name" value="CRAL-TRIO DOMAIN-CONTAINING PROTEIN YKL091C-RELATED"/>
    <property type="match status" value="1"/>
</dbReference>
<reference evidence="30" key="1">
    <citation type="submission" date="2018-11" db="EMBL/GenBank/DDBJ databases">
        <authorList>
            <consortium name="Genoscope - CEA"/>
            <person name="William W."/>
        </authorList>
    </citation>
    <scope>NUCLEOTIDE SEQUENCE</scope>
</reference>
<dbReference type="InterPro" id="IPR002016">
    <property type="entry name" value="Haem_peroxidase"/>
</dbReference>
<keyword evidence="18 26" id="KW-1015">Disulfide bond</keyword>
<dbReference type="Pfam" id="PF00141">
    <property type="entry name" value="peroxidase"/>
    <property type="match status" value="1"/>
</dbReference>
<evidence type="ECO:0000256" key="18">
    <source>
        <dbReference type="ARBA" id="ARBA00023157"/>
    </source>
</evidence>
<evidence type="ECO:0000256" key="24">
    <source>
        <dbReference type="PIRSR" id="PIRSR600823-3"/>
    </source>
</evidence>
<feature type="region of interest" description="Disordered" evidence="27">
    <location>
        <begin position="320"/>
        <end position="366"/>
    </location>
</feature>
<name>A0A3P5Z164_BRACM</name>
<organism evidence="30">
    <name type="scientific">Brassica campestris</name>
    <name type="common">Field mustard</name>
    <dbReference type="NCBI Taxonomy" id="3711"/>
    <lineage>
        <taxon>Eukaryota</taxon>
        <taxon>Viridiplantae</taxon>
        <taxon>Streptophyta</taxon>
        <taxon>Embryophyta</taxon>
        <taxon>Tracheophyta</taxon>
        <taxon>Spermatophyta</taxon>
        <taxon>Magnoliopsida</taxon>
        <taxon>eudicotyledons</taxon>
        <taxon>Gunneridae</taxon>
        <taxon>Pentapetalae</taxon>
        <taxon>rosids</taxon>
        <taxon>malvids</taxon>
        <taxon>Brassicales</taxon>
        <taxon>Brassicaceae</taxon>
        <taxon>Brassiceae</taxon>
        <taxon>Brassica</taxon>
    </lineage>
</organism>
<comment type="similarity">
    <text evidence="21">Belongs to the SFH family.</text>
</comment>
<evidence type="ECO:0000256" key="7">
    <source>
        <dbReference type="ARBA" id="ARBA00022448"/>
    </source>
</evidence>
<dbReference type="PRINTS" id="PR00458">
    <property type="entry name" value="PEROXIDASE"/>
</dbReference>
<keyword evidence="15 24" id="KW-0408">Iron</keyword>
<evidence type="ECO:0000256" key="8">
    <source>
        <dbReference type="ARBA" id="ARBA00022475"/>
    </source>
</evidence>
<evidence type="ECO:0000256" key="20">
    <source>
        <dbReference type="ARBA" id="ARBA00023324"/>
    </source>
</evidence>
<feature type="binding site" description="axial binding residue" evidence="24">
    <location>
        <position position="722"/>
    </location>
    <ligand>
        <name>heme b</name>
        <dbReference type="ChEBI" id="CHEBI:60344"/>
    </ligand>
    <ligandPart>
        <name>Fe</name>
        <dbReference type="ChEBI" id="CHEBI:18248"/>
    </ligandPart>
</feature>
<evidence type="ECO:0000256" key="27">
    <source>
        <dbReference type="SAM" id="MobiDB-lite"/>
    </source>
</evidence>
<dbReference type="GO" id="GO:0006979">
    <property type="term" value="P:response to oxidative stress"/>
    <property type="evidence" value="ECO:0007669"/>
    <property type="project" value="InterPro"/>
</dbReference>
<dbReference type="InterPro" id="IPR036865">
    <property type="entry name" value="CRAL-TRIO_dom_sf"/>
</dbReference>
<feature type="binding site" evidence="24">
    <location>
        <position position="603"/>
    </location>
    <ligand>
        <name>Ca(2+)</name>
        <dbReference type="ChEBI" id="CHEBI:29108"/>
        <label>1</label>
    </ligand>
</feature>
<keyword evidence="14" id="KW-0560">Oxidoreductase</keyword>
<dbReference type="SMART" id="SM01100">
    <property type="entry name" value="CRAL_TRIO_N"/>
    <property type="match status" value="1"/>
</dbReference>
<keyword evidence="16" id="KW-0333">Golgi apparatus</keyword>
<comment type="function">
    <text evidence="2">Removal of H(2)O(2), oxidation of toxic reductants, biosynthesis and degradation of lignin, suberization, auxin catabolism, response to environmental stresses such as wounding, pathogen attack and oxidative stress. These functions might be dependent on each isozyme/isoform in each plant tissue.</text>
</comment>
<dbReference type="PANTHER" id="PTHR45657:SF29">
    <property type="entry name" value="PHOSPHATIDYLINOSITOL_PHOSPHATIDYLCHOLINE TRANSFER PROTEIN SFH12"/>
    <property type="match status" value="1"/>
</dbReference>
<evidence type="ECO:0000313" key="30">
    <source>
        <dbReference type="EMBL" id="VDC73726.1"/>
    </source>
</evidence>
<evidence type="ECO:0000256" key="22">
    <source>
        <dbReference type="PIRSR" id="PIRSR600823-1"/>
    </source>
</evidence>
<dbReference type="FunFam" id="1.10.520.10:FF:000001">
    <property type="entry name" value="Peroxidase"/>
    <property type="match status" value="1"/>
</dbReference>
<keyword evidence="17" id="KW-0175">Coiled coil</keyword>
<evidence type="ECO:0000259" key="28">
    <source>
        <dbReference type="PROSITE" id="PS50191"/>
    </source>
</evidence>
<dbReference type="PRINTS" id="PR00461">
    <property type="entry name" value="PLPEROXIDASE"/>
</dbReference>
<evidence type="ECO:0000256" key="6">
    <source>
        <dbReference type="ARBA" id="ARBA00012313"/>
    </source>
</evidence>
<dbReference type="GO" id="GO:0046872">
    <property type="term" value="F:metal ion binding"/>
    <property type="evidence" value="ECO:0007669"/>
    <property type="project" value="UniProtKB-KW"/>
</dbReference>
<dbReference type="GO" id="GO:0020037">
    <property type="term" value="F:heme binding"/>
    <property type="evidence" value="ECO:0007669"/>
    <property type="project" value="InterPro"/>
</dbReference>
<dbReference type="InterPro" id="IPR033905">
    <property type="entry name" value="Secretory_peroxidase"/>
</dbReference>